<evidence type="ECO:0000259" key="2">
    <source>
        <dbReference type="Pfam" id="PF03358"/>
    </source>
</evidence>
<dbReference type="Pfam" id="PF03358">
    <property type="entry name" value="FMN_red"/>
    <property type="match status" value="1"/>
</dbReference>
<evidence type="ECO:0000256" key="1">
    <source>
        <dbReference type="ARBA" id="ARBA00022643"/>
    </source>
</evidence>
<dbReference type="KEGG" id="dce:O6P33_01810"/>
<dbReference type="InterPro" id="IPR029039">
    <property type="entry name" value="Flavoprotein-like_sf"/>
</dbReference>
<organism evidence="3 4">
    <name type="scientific">Denitrificimonas caeni</name>
    <dbReference type="NCBI Taxonomy" id="521720"/>
    <lineage>
        <taxon>Bacteria</taxon>
        <taxon>Pseudomonadati</taxon>
        <taxon>Pseudomonadota</taxon>
        <taxon>Gammaproteobacteria</taxon>
        <taxon>Pseudomonadales</taxon>
        <taxon>Pseudomonadaceae</taxon>
        <taxon>Denitrificimonas</taxon>
    </lineage>
</organism>
<dbReference type="SUPFAM" id="SSF52218">
    <property type="entry name" value="Flavoproteins"/>
    <property type="match status" value="1"/>
</dbReference>
<evidence type="ECO:0000313" key="4">
    <source>
        <dbReference type="Proteomes" id="UP001212189"/>
    </source>
</evidence>
<dbReference type="Proteomes" id="UP001212189">
    <property type="component" value="Chromosome"/>
</dbReference>
<dbReference type="GO" id="GO:0010181">
    <property type="term" value="F:FMN binding"/>
    <property type="evidence" value="ECO:0007669"/>
    <property type="project" value="TreeGrafter"/>
</dbReference>
<dbReference type="AlphaFoldDB" id="A0AAE9VQE2"/>
<reference evidence="3 4" key="1">
    <citation type="submission" date="2022-12" db="EMBL/GenBank/DDBJ databases">
        <title>Coexistence and Characterization of a Novel Tigecycline Resistance gene tet(X) variant and blaNDM-1 in a Pseudomonas caeni Isolate of Chicken Origin.</title>
        <authorList>
            <person name="Lu X."/>
            <person name="Zhang L."/>
            <person name="Li R."/>
            <person name="Wang Z."/>
        </authorList>
    </citation>
    <scope>NUCLEOTIDE SEQUENCE [LARGE SCALE GENOMIC DNA]</scope>
    <source>
        <strain evidence="3 4">CE14</strain>
    </source>
</reference>
<keyword evidence="1" id="KW-0285">Flavoprotein</keyword>
<evidence type="ECO:0000313" key="3">
    <source>
        <dbReference type="EMBL" id="WBE25607.1"/>
    </source>
</evidence>
<proteinExistence type="predicted"/>
<dbReference type="PANTHER" id="PTHR30543">
    <property type="entry name" value="CHROMATE REDUCTASE"/>
    <property type="match status" value="1"/>
</dbReference>
<protein>
    <submittedName>
        <fullName evidence="3">NAD(P)H-dependent oxidoreductase</fullName>
    </submittedName>
</protein>
<accession>A0AAE9VQE2</accession>
<dbReference type="EMBL" id="CP114976">
    <property type="protein sequence ID" value="WBE25607.1"/>
    <property type="molecule type" value="Genomic_DNA"/>
</dbReference>
<keyword evidence="4" id="KW-1185">Reference proteome</keyword>
<dbReference type="PANTHER" id="PTHR30543:SF31">
    <property type="entry name" value="NADPH-DEPENDENT AZOREDUCTASE AZR"/>
    <property type="match status" value="1"/>
</dbReference>
<dbReference type="GO" id="GO:0016655">
    <property type="term" value="F:oxidoreductase activity, acting on NAD(P)H, quinone or similar compound as acceptor"/>
    <property type="evidence" value="ECO:0007669"/>
    <property type="project" value="UniProtKB-ARBA"/>
</dbReference>
<dbReference type="InterPro" id="IPR005025">
    <property type="entry name" value="FMN_Rdtase-like_dom"/>
</dbReference>
<feature type="domain" description="NADPH-dependent FMN reductase-like" evidence="2">
    <location>
        <begin position="5"/>
        <end position="145"/>
    </location>
</feature>
<gene>
    <name evidence="3" type="ORF">O6P33_01810</name>
</gene>
<dbReference type="RefSeq" id="WP_269818549.1">
    <property type="nucleotide sequence ID" value="NZ_CP114976.1"/>
</dbReference>
<keyword evidence="1" id="KW-0288">FMN</keyword>
<dbReference type="Gene3D" id="3.40.50.360">
    <property type="match status" value="1"/>
</dbReference>
<dbReference type="InterPro" id="IPR050712">
    <property type="entry name" value="NAD(P)H-dep_reductase"/>
</dbReference>
<name>A0AAE9VQE2_9GAMM</name>
<dbReference type="GO" id="GO:0005829">
    <property type="term" value="C:cytosol"/>
    <property type="evidence" value="ECO:0007669"/>
    <property type="project" value="TreeGrafter"/>
</dbReference>
<sequence length="198" mass="21772">MLNYVIISGSGRPQSESARVAEYLRQRLIDLQLSDDNSCSLIDLGTSPLPLWPEHNDALWHDYAARLQAADAVIVISPEWHGMACPALKNFFVLASKTELAHKPGLLVSVSSGVGGAYPISELRSSSFKNNRLCYIPEQLIIRQVNTMLHPGPIVDDNDQRIRSRIDYALGVLGHYATALGAVREAVDMSIPEFTNGM</sequence>